<dbReference type="PANTHER" id="PTHR16275">
    <property type="entry name" value="COILED-COIL DOMAIN-CONTAINING PROTEIN 40"/>
    <property type="match status" value="1"/>
</dbReference>
<gene>
    <name evidence="2" type="ORF">MICPUCDRAFT_54689</name>
</gene>
<dbReference type="PANTHER" id="PTHR16275:SF8">
    <property type="entry name" value="COILED-COIL DOMAIN-CONTAINING PROTEIN 40"/>
    <property type="match status" value="1"/>
</dbReference>
<dbReference type="AlphaFoldDB" id="C1N9Y5"/>
<feature type="coiled-coil region" evidence="1">
    <location>
        <begin position="37"/>
        <end position="71"/>
    </location>
</feature>
<dbReference type="Proteomes" id="UP000001876">
    <property type="component" value="Unassembled WGS sequence"/>
</dbReference>
<dbReference type="GeneID" id="9690255"/>
<protein>
    <submittedName>
        <fullName evidence="2">Predicted protein</fullName>
    </submittedName>
</protein>
<keyword evidence="1" id="KW-0175">Coiled coil</keyword>
<dbReference type="GO" id="GO:0035082">
    <property type="term" value="P:axoneme assembly"/>
    <property type="evidence" value="ECO:0007669"/>
    <property type="project" value="InterPro"/>
</dbReference>
<dbReference type="GO" id="GO:0005737">
    <property type="term" value="C:cytoplasm"/>
    <property type="evidence" value="ECO:0007669"/>
    <property type="project" value="TreeGrafter"/>
</dbReference>
<dbReference type="InterPro" id="IPR037386">
    <property type="entry name" value="CCDC40"/>
</dbReference>
<evidence type="ECO:0000313" key="3">
    <source>
        <dbReference type="Proteomes" id="UP000001876"/>
    </source>
</evidence>
<dbReference type="KEGG" id="mpp:MICPUCDRAFT_54689"/>
<dbReference type="OrthoDB" id="188741at2759"/>
<proteinExistence type="predicted"/>
<accession>C1N9Y5</accession>
<sequence length="95" mass="10827">MRKDTLRINELSAKHLKRKDALLTDNHVLETEIVGELKDLEVAAVELEGKIEAAVEEKRVTLANVVEAERQIMLWERKIQARSPHTGSHTTAFAW</sequence>
<reference evidence="2 3" key="1">
    <citation type="journal article" date="2009" name="Science">
        <title>Green evolution and dynamic adaptations revealed by genomes of the marine picoeukaryotes Micromonas.</title>
        <authorList>
            <person name="Worden A.Z."/>
            <person name="Lee J.H."/>
            <person name="Mock T."/>
            <person name="Rouze P."/>
            <person name="Simmons M.P."/>
            <person name="Aerts A.L."/>
            <person name="Allen A.E."/>
            <person name="Cuvelier M.L."/>
            <person name="Derelle E."/>
            <person name="Everett M.V."/>
            <person name="Foulon E."/>
            <person name="Grimwood J."/>
            <person name="Gundlach H."/>
            <person name="Henrissat B."/>
            <person name="Napoli C."/>
            <person name="McDonald S.M."/>
            <person name="Parker M.S."/>
            <person name="Rombauts S."/>
            <person name="Salamov A."/>
            <person name="Von Dassow P."/>
            <person name="Badger J.H."/>
            <person name="Coutinho P.M."/>
            <person name="Demir E."/>
            <person name="Dubchak I."/>
            <person name="Gentemann C."/>
            <person name="Eikrem W."/>
            <person name="Gready J.E."/>
            <person name="John U."/>
            <person name="Lanier W."/>
            <person name="Lindquist E.A."/>
            <person name="Lucas S."/>
            <person name="Mayer K.F."/>
            <person name="Moreau H."/>
            <person name="Not F."/>
            <person name="Otillar R."/>
            <person name="Panaud O."/>
            <person name="Pangilinan J."/>
            <person name="Paulsen I."/>
            <person name="Piegu B."/>
            <person name="Poliakov A."/>
            <person name="Robbens S."/>
            <person name="Schmutz J."/>
            <person name="Toulza E."/>
            <person name="Wyss T."/>
            <person name="Zelensky A."/>
            <person name="Zhou K."/>
            <person name="Armbrust E.V."/>
            <person name="Bhattacharya D."/>
            <person name="Goodenough U.W."/>
            <person name="Van de Peer Y."/>
            <person name="Grigoriev I.V."/>
        </authorList>
    </citation>
    <scope>NUCLEOTIDE SEQUENCE [LARGE SCALE GENOMIC DNA]</scope>
    <source>
        <strain evidence="2 3">CCMP1545</strain>
    </source>
</reference>
<keyword evidence="3" id="KW-1185">Reference proteome</keyword>
<evidence type="ECO:0000313" key="2">
    <source>
        <dbReference type="EMBL" id="EEH51148.1"/>
    </source>
</evidence>
<evidence type="ECO:0000256" key="1">
    <source>
        <dbReference type="SAM" id="Coils"/>
    </source>
</evidence>
<dbReference type="EMBL" id="GG663752">
    <property type="protein sequence ID" value="EEH51148.1"/>
    <property type="molecule type" value="Genomic_DNA"/>
</dbReference>
<name>C1N9Y5_MICPC</name>
<dbReference type="STRING" id="564608.C1N9Y5"/>
<organism evidence="3">
    <name type="scientific">Micromonas pusilla (strain CCMP1545)</name>
    <name type="common">Picoplanktonic green alga</name>
    <dbReference type="NCBI Taxonomy" id="564608"/>
    <lineage>
        <taxon>Eukaryota</taxon>
        <taxon>Viridiplantae</taxon>
        <taxon>Chlorophyta</taxon>
        <taxon>Mamiellophyceae</taxon>
        <taxon>Mamiellales</taxon>
        <taxon>Mamiellaceae</taxon>
        <taxon>Micromonas</taxon>
    </lineage>
</organism>
<dbReference type="RefSeq" id="XP_003064814.1">
    <property type="nucleotide sequence ID" value="XM_003064768.1"/>
</dbReference>